<evidence type="ECO:0000256" key="9">
    <source>
        <dbReference type="ARBA" id="ARBA00023235"/>
    </source>
</evidence>
<name>A0A0S1SR71_9BACT</name>
<accession>A0A0S1SP36</accession>
<dbReference type="GO" id="GO:0005737">
    <property type="term" value="C:cytoplasm"/>
    <property type="evidence" value="ECO:0007669"/>
    <property type="project" value="TreeGrafter"/>
</dbReference>
<evidence type="ECO:0000256" key="5">
    <source>
        <dbReference type="ARBA" id="ARBA00022723"/>
    </source>
</evidence>
<dbReference type="UniPathway" id="UPA00059">
    <property type="reaction ID" value="UER00104"/>
</dbReference>
<dbReference type="InterPro" id="IPR015797">
    <property type="entry name" value="NUDIX_hydrolase-like_dom_sf"/>
</dbReference>
<accession>A0A0S1SVC0</accession>
<dbReference type="InterPro" id="IPR000086">
    <property type="entry name" value="NUDIX_hydrolase_dom"/>
</dbReference>
<dbReference type="STRING" id="1735162.PeribacterB2_0666"/>
<evidence type="ECO:0000256" key="6">
    <source>
        <dbReference type="ARBA" id="ARBA00022842"/>
    </source>
</evidence>
<keyword evidence="8" id="KW-0414">Isoprene biosynthesis</keyword>
<dbReference type="GO" id="GO:0050992">
    <property type="term" value="P:dimethylallyl diphosphate biosynthetic process"/>
    <property type="evidence" value="ECO:0007669"/>
    <property type="project" value="UniProtKB-UniPathway"/>
</dbReference>
<keyword evidence="5" id="KW-0479">Metal-binding</keyword>
<reference evidence="12 13" key="2">
    <citation type="journal article" date="2016" name="PeerJ">
        <title>Analysis of five complete genome sequences for members of the class Peribacteria in the recently recognized Peregrinibacteria bacterial phylum.</title>
        <authorList>
            <person name="Anantharaman K."/>
            <person name="Brown C.T."/>
            <person name="Burstein D."/>
            <person name="Castelle C.J."/>
            <person name="Probst A.J."/>
            <person name="Thomas B.C."/>
            <person name="Williams K.H."/>
            <person name="Banfield J.F."/>
        </authorList>
    </citation>
    <scope>NUCLEOTIDE SEQUENCE [LARGE SCALE GENOMIC DNA]</scope>
    <source>
        <strain evidence="12">RIFOXYD1_FULL_PER-ii_59_16</strain>
    </source>
</reference>
<feature type="domain" description="Nudix hydrolase" evidence="11">
    <location>
        <begin position="28"/>
        <end position="164"/>
    </location>
</feature>
<dbReference type="AlphaFoldDB" id="A0A0S1SR71"/>
<keyword evidence="9 12" id="KW-0413">Isomerase</keyword>
<dbReference type="HAMAP" id="MF_00202">
    <property type="entry name" value="Idi"/>
    <property type="match status" value="1"/>
</dbReference>
<keyword evidence="4" id="KW-0963">Cytoplasm</keyword>
<dbReference type="GO" id="GO:0046872">
    <property type="term" value="F:metal ion binding"/>
    <property type="evidence" value="ECO:0007669"/>
    <property type="project" value="UniProtKB-KW"/>
</dbReference>
<evidence type="ECO:0000256" key="3">
    <source>
        <dbReference type="ARBA" id="ARBA00012057"/>
    </source>
</evidence>
<dbReference type="PATRIC" id="fig|1735161.3.peg.645"/>
<evidence type="ECO:0000256" key="4">
    <source>
        <dbReference type="ARBA" id="ARBA00022490"/>
    </source>
</evidence>
<sequence>MSLVLLVTEDGTPMGTAERAAAHASPGMLHRAFSVFVFRKGRQEVLIQQRSSEKTLFPLIWANTCCSHLREGEVLPDAAQARLHQELGITCPLTEGPSFVYRAEDPAGHGTEYEYDTILLGSIQGDPPLKPDPAEVNAVRWISTEELTKDMHMNPALYAPWFHLAFAMIMRRPLRTDAKKS</sequence>
<dbReference type="PANTHER" id="PTHR10885:SF0">
    <property type="entry name" value="ISOPENTENYL-DIPHOSPHATE DELTA-ISOMERASE"/>
    <property type="match status" value="1"/>
</dbReference>
<proteinExistence type="inferred from homology"/>
<comment type="pathway">
    <text evidence="1">Isoprenoid biosynthesis; dimethylallyl diphosphate biosynthesis; dimethylallyl diphosphate from isopentenyl diphosphate: step 1/1.</text>
</comment>
<dbReference type="EMBL" id="CP013065">
    <property type="protein sequence ID" value="ALM13340.1"/>
    <property type="molecule type" value="Genomic_DNA"/>
</dbReference>
<evidence type="ECO:0000313" key="13">
    <source>
        <dbReference type="Proteomes" id="UP000069135"/>
    </source>
</evidence>
<gene>
    <name evidence="12" type="ORF">PeribacterD1_0666</name>
</gene>
<evidence type="ECO:0000256" key="7">
    <source>
        <dbReference type="ARBA" id="ARBA00023211"/>
    </source>
</evidence>
<dbReference type="Proteomes" id="UP000069135">
    <property type="component" value="Chromosome"/>
</dbReference>
<evidence type="ECO:0000256" key="1">
    <source>
        <dbReference type="ARBA" id="ARBA00004826"/>
    </source>
</evidence>
<evidence type="ECO:0000313" key="12">
    <source>
        <dbReference type="EMBL" id="ALM13340.1"/>
    </source>
</evidence>
<protein>
    <recommendedName>
        <fullName evidence="3 10">Isopentenyl-diphosphate delta-isomerase</fullName>
        <ecNumber evidence="3 10">5.3.3.2</ecNumber>
    </recommendedName>
</protein>
<accession>A0A0S1SLE6</accession>
<dbReference type="Gene3D" id="3.90.79.10">
    <property type="entry name" value="Nucleoside Triphosphate Pyrophosphohydrolase"/>
    <property type="match status" value="1"/>
</dbReference>
<dbReference type="PANTHER" id="PTHR10885">
    <property type="entry name" value="ISOPENTENYL-DIPHOSPHATE DELTA-ISOMERASE"/>
    <property type="match status" value="1"/>
</dbReference>
<dbReference type="CDD" id="cd02885">
    <property type="entry name" value="NUDIX_IPP_Isomerase"/>
    <property type="match status" value="1"/>
</dbReference>
<dbReference type="SUPFAM" id="SSF55811">
    <property type="entry name" value="Nudix"/>
    <property type="match status" value="1"/>
</dbReference>
<evidence type="ECO:0000256" key="2">
    <source>
        <dbReference type="ARBA" id="ARBA00007579"/>
    </source>
</evidence>
<evidence type="ECO:0000256" key="8">
    <source>
        <dbReference type="ARBA" id="ARBA00023229"/>
    </source>
</evidence>
<dbReference type="NCBIfam" id="TIGR02150">
    <property type="entry name" value="IPP_isom_1"/>
    <property type="match status" value="1"/>
</dbReference>
<dbReference type="GO" id="GO:0004452">
    <property type="term" value="F:isopentenyl-diphosphate delta-isomerase activity"/>
    <property type="evidence" value="ECO:0007669"/>
    <property type="project" value="UniProtKB-UniRule"/>
</dbReference>
<dbReference type="KEGG" id="prf:PeribacterA2_0666"/>
<comment type="similarity">
    <text evidence="2">Belongs to the IPP isomerase type 1 family.</text>
</comment>
<dbReference type="EC" id="5.3.3.2" evidence="3 10"/>
<dbReference type="PROSITE" id="PS51462">
    <property type="entry name" value="NUDIX"/>
    <property type="match status" value="1"/>
</dbReference>
<keyword evidence="7" id="KW-0464">Manganese</keyword>
<dbReference type="GO" id="GO:0009240">
    <property type="term" value="P:isopentenyl diphosphate biosynthetic process"/>
    <property type="evidence" value="ECO:0007669"/>
    <property type="project" value="TreeGrafter"/>
</dbReference>
<dbReference type="NCBIfam" id="NF002995">
    <property type="entry name" value="PRK03759.1"/>
    <property type="match status" value="1"/>
</dbReference>
<accession>A0A0S1SBW0</accession>
<accession>A0A0S1SR71</accession>
<reference evidence="13" key="1">
    <citation type="submission" date="2015-10" db="EMBL/GenBank/DDBJ databases">
        <title>Analysis of five complete genome sequences for members of the class Peribacteria in the recently recognized Peregrinibacteria bacterial phylum.</title>
        <authorList>
            <person name="Anantharaman K."/>
            <person name="Brown C.T."/>
            <person name="Burstein D."/>
            <person name="Castelle C.J."/>
            <person name="Probst A.J."/>
            <person name="Thomas B.C."/>
            <person name="Williams K.H."/>
            <person name="Banfield J.F."/>
        </authorList>
    </citation>
    <scope>NUCLEOTIDE SEQUENCE [LARGE SCALE GENOMIC DNA]</scope>
</reference>
<keyword evidence="6" id="KW-0460">Magnesium</keyword>
<dbReference type="Pfam" id="PF00293">
    <property type="entry name" value="NUDIX"/>
    <property type="match status" value="1"/>
</dbReference>
<dbReference type="InterPro" id="IPR056375">
    <property type="entry name" value="Idi_bact"/>
</dbReference>
<evidence type="ECO:0000256" key="10">
    <source>
        <dbReference type="NCBIfam" id="TIGR02150"/>
    </source>
</evidence>
<dbReference type="InterPro" id="IPR011876">
    <property type="entry name" value="IsopentenylPP_isomerase_typ1"/>
</dbReference>
<evidence type="ECO:0000259" key="11">
    <source>
        <dbReference type="PROSITE" id="PS51462"/>
    </source>
</evidence>
<dbReference type="PIRSF" id="PIRSF018427">
    <property type="entry name" value="Isopntndiph_ism"/>
    <property type="match status" value="1"/>
</dbReference>
<organism evidence="12 13">
    <name type="scientific">Candidatus Peribacter riflensis</name>
    <dbReference type="NCBI Taxonomy" id="1735162"/>
    <lineage>
        <taxon>Bacteria</taxon>
        <taxon>Candidatus Peregrinibacteriota</taxon>
        <taxon>Candidatus Peribacteria</taxon>
        <taxon>Candidatus Peribacterales</taxon>
        <taxon>Candidatus Peribacteraceae</taxon>
        <taxon>Candidatus Peribacter</taxon>
    </lineage>
</organism>